<dbReference type="Gene3D" id="3.90.1200.10">
    <property type="match status" value="1"/>
</dbReference>
<dbReference type="InterPro" id="IPR002575">
    <property type="entry name" value="Aminoglycoside_PTrfase"/>
</dbReference>
<dbReference type="CDD" id="cd05154">
    <property type="entry name" value="ACAD10_11_N-like"/>
    <property type="match status" value="1"/>
</dbReference>
<protein>
    <submittedName>
        <fullName evidence="2">Aminoglycoside phosphotransferase (APT) family kinase protein</fullName>
    </submittedName>
</protein>
<organism evidence="2 3">
    <name type="scientific">Janibacter cremeus</name>
    <dbReference type="NCBI Taxonomy" id="1285192"/>
    <lineage>
        <taxon>Bacteria</taxon>
        <taxon>Bacillati</taxon>
        <taxon>Actinomycetota</taxon>
        <taxon>Actinomycetes</taxon>
        <taxon>Micrococcales</taxon>
        <taxon>Intrasporangiaceae</taxon>
        <taxon>Janibacter</taxon>
    </lineage>
</organism>
<comment type="caution">
    <text evidence="2">The sequence shown here is derived from an EMBL/GenBank/DDBJ whole genome shotgun (WGS) entry which is preliminary data.</text>
</comment>
<keyword evidence="3" id="KW-1185">Reference proteome</keyword>
<dbReference type="AlphaFoldDB" id="A0A852VV90"/>
<name>A0A852VV90_9MICO</name>
<dbReference type="PANTHER" id="PTHR47829">
    <property type="entry name" value="HYDROLASE, PUTATIVE (AFU_ORTHOLOGUE AFUA_1G12880)-RELATED"/>
    <property type="match status" value="1"/>
</dbReference>
<dbReference type="InterPro" id="IPR011009">
    <property type="entry name" value="Kinase-like_dom_sf"/>
</dbReference>
<evidence type="ECO:0000259" key="1">
    <source>
        <dbReference type="Pfam" id="PF01636"/>
    </source>
</evidence>
<dbReference type="InterPro" id="IPR052898">
    <property type="entry name" value="ACAD10-like"/>
</dbReference>
<dbReference type="GO" id="GO:0016301">
    <property type="term" value="F:kinase activity"/>
    <property type="evidence" value="ECO:0007669"/>
    <property type="project" value="UniProtKB-KW"/>
</dbReference>
<accession>A0A852VV90</accession>
<keyword evidence="2" id="KW-0808">Transferase</keyword>
<sequence>MQDASDGNDVTEGLDPQAMSTWLKDLGIGIEPPLTFAKVGLGQSNLTYLATDAKGERLVLRRPPLGELLASAHDVAREHRILSALQGGDVPLPVVHGLCEDPAVTDVPVLVVSFVDGAVLDERADAEMLSPDARHRVGFSLVETLGHIHQVDLEEVGLTDLASHKPYGARQLRRWSRQWDLSKTHELPELERLTERLRALDPGPGEIALVHGDSHLRNVIIDPRAATVRAILDWELCTLGDPLADLGTLLAYWPQPGDPPSMRFDASMVAGFATRSELVEHYASVTGRDVSAVPFWHALGLWKLAIILEGVRRRQQDDPRNLTAVGAIPASAVDEIVVCGHRVVDGG</sequence>
<evidence type="ECO:0000313" key="2">
    <source>
        <dbReference type="EMBL" id="NYF97705.1"/>
    </source>
</evidence>
<dbReference type="EMBL" id="JACCAE010000001">
    <property type="protein sequence ID" value="NYF97705.1"/>
    <property type="molecule type" value="Genomic_DNA"/>
</dbReference>
<dbReference type="Pfam" id="PF01636">
    <property type="entry name" value="APH"/>
    <property type="match status" value="1"/>
</dbReference>
<gene>
    <name evidence="2" type="ORF">BJY20_001097</name>
</gene>
<reference evidence="2 3" key="1">
    <citation type="submission" date="2020-07" db="EMBL/GenBank/DDBJ databases">
        <title>Sequencing the genomes of 1000 actinobacteria strains.</title>
        <authorList>
            <person name="Klenk H.-P."/>
        </authorList>
    </citation>
    <scope>NUCLEOTIDE SEQUENCE [LARGE SCALE GENOMIC DNA]</scope>
    <source>
        <strain evidence="2 3">DSM 26154</strain>
    </source>
</reference>
<dbReference type="Gene3D" id="3.30.200.20">
    <property type="entry name" value="Phosphorylase Kinase, domain 1"/>
    <property type="match status" value="1"/>
</dbReference>
<dbReference type="Proteomes" id="UP000554054">
    <property type="component" value="Unassembled WGS sequence"/>
</dbReference>
<dbReference type="PANTHER" id="PTHR47829:SF1">
    <property type="entry name" value="HAD FAMILY PHOSPHATASE"/>
    <property type="match status" value="1"/>
</dbReference>
<keyword evidence="2" id="KW-0418">Kinase</keyword>
<proteinExistence type="predicted"/>
<dbReference type="InterPro" id="IPR041726">
    <property type="entry name" value="ACAD10_11_N"/>
</dbReference>
<feature type="domain" description="Aminoglycoside phosphotransferase" evidence="1">
    <location>
        <begin position="38"/>
        <end position="259"/>
    </location>
</feature>
<evidence type="ECO:0000313" key="3">
    <source>
        <dbReference type="Proteomes" id="UP000554054"/>
    </source>
</evidence>
<dbReference type="SUPFAM" id="SSF56112">
    <property type="entry name" value="Protein kinase-like (PK-like)"/>
    <property type="match status" value="1"/>
</dbReference>
<dbReference type="RefSeq" id="WP_221935251.1">
    <property type="nucleotide sequence ID" value="NZ_JACCAE010000001.1"/>
</dbReference>